<reference evidence="1 2" key="1">
    <citation type="submission" date="2019-03" db="EMBL/GenBank/DDBJ databases">
        <title>First draft genome of Liparis tanakae, snailfish: a comprehensive survey of snailfish specific genes.</title>
        <authorList>
            <person name="Kim W."/>
            <person name="Song I."/>
            <person name="Jeong J.-H."/>
            <person name="Kim D."/>
            <person name="Kim S."/>
            <person name="Ryu S."/>
            <person name="Song J.Y."/>
            <person name="Lee S.K."/>
        </authorList>
    </citation>
    <scope>NUCLEOTIDE SEQUENCE [LARGE SCALE GENOMIC DNA]</scope>
    <source>
        <tissue evidence="1">Muscle</tissue>
    </source>
</reference>
<organism evidence="1 2">
    <name type="scientific">Liparis tanakae</name>
    <name type="common">Tanaka's snailfish</name>
    <dbReference type="NCBI Taxonomy" id="230148"/>
    <lineage>
        <taxon>Eukaryota</taxon>
        <taxon>Metazoa</taxon>
        <taxon>Chordata</taxon>
        <taxon>Craniata</taxon>
        <taxon>Vertebrata</taxon>
        <taxon>Euteleostomi</taxon>
        <taxon>Actinopterygii</taxon>
        <taxon>Neopterygii</taxon>
        <taxon>Teleostei</taxon>
        <taxon>Neoteleostei</taxon>
        <taxon>Acanthomorphata</taxon>
        <taxon>Eupercaria</taxon>
        <taxon>Perciformes</taxon>
        <taxon>Cottioidei</taxon>
        <taxon>Cottales</taxon>
        <taxon>Liparidae</taxon>
        <taxon>Liparis</taxon>
    </lineage>
</organism>
<proteinExistence type="predicted"/>
<accession>A0A4Z2F3R0</accession>
<keyword evidence="2" id="KW-1185">Reference proteome</keyword>
<protein>
    <submittedName>
        <fullName evidence="1">Uncharacterized protein</fullName>
    </submittedName>
</protein>
<name>A0A4Z2F3R0_9TELE</name>
<comment type="caution">
    <text evidence="1">The sequence shown here is derived from an EMBL/GenBank/DDBJ whole genome shotgun (WGS) entry which is preliminary data.</text>
</comment>
<evidence type="ECO:0000313" key="1">
    <source>
        <dbReference type="EMBL" id="TNN35787.1"/>
    </source>
</evidence>
<dbReference type="Proteomes" id="UP000314294">
    <property type="component" value="Unassembled WGS sequence"/>
</dbReference>
<dbReference type="AlphaFoldDB" id="A0A4Z2F3R0"/>
<dbReference type="EMBL" id="SRLO01001708">
    <property type="protein sequence ID" value="TNN35787.1"/>
    <property type="molecule type" value="Genomic_DNA"/>
</dbReference>
<sequence>MLYTSMFPNNQFKDVWAVEECQQEELRSERPSDPLRWAMSAAFQKTLSAGTGDVGGGLHCVLTAVASPGT</sequence>
<gene>
    <name evidence="1" type="ORF">EYF80_054041</name>
</gene>
<evidence type="ECO:0000313" key="2">
    <source>
        <dbReference type="Proteomes" id="UP000314294"/>
    </source>
</evidence>